<dbReference type="Proteomes" id="UP000250140">
    <property type="component" value="Unassembled WGS sequence"/>
</dbReference>
<name>A0A8E2EXG7_9PEZI</name>
<reference evidence="2 3" key="1">
    <citation type="journal article" date="2016" name="Nat. Commun.">
        <title>Ectomycorrhizal ecology is imprinted in the genome of the dominant symbiotic fungus Cenococcum geophilum.</title>
        <authorList>
            <consortium name="DOE Joint Genome Institute"/>
            <person name="Peter M."/>
            <person name="Kohler A."/>
            <person name="Ohm R.A."/>
            <person name="Kuo A."/>
            <person name="Krutzmann J."/>
            <person name="Morin E."/>
            <person name="Arend M."/>
            <person name="Barry K.W."/>
            <person name="Binder M."/>
            <person name="Choi C."/>
            <person name="Clum A."/>
            <person name="Copeland A."/>
            <person name="Grisel N."/>
            <person name="Haridas S."/>
            <person name="Kipfer T."/>
            <person name="LaButti K."/>
            <person name="Lindquist E."/>
            <person name="Lipzen A."/>
            <person name="Maire R."/>
            <person name="Meier B."/>
            <person name="Mihaltcheva S."/>
            <person name="Molinier V."/>
            <person name="Murat C."/>
            <person name="Poggeler S."/>
            <person name="Quandt C.A."/>
            <person name="Sperisen C."/>
            <person name="Tritt A."/>
            <person name="Tisserant E."/>
            <person name="Crous P.W."/>
            <person name="Henrissat B."/>
            <person name="Nehls U."/>
            <person name="Egli S."/>
            <person name="Spatafora J.W."/>
            <person name="Grigoriev I.V."/>
            <person name="Martin F.M."/>
        </authorList>
    </citation>
    <scope>NUCLEOTIDE SEQUENCE [LARGE SCALE GENOMIC DNA]</scope>
    <source>
        <strain evidence="2 3">CBS 207.34</strain>
    </source>
</reference>
<feature type="region of interest" description="Disordered" evidence="1">
    <location>
        <begin position="129"/>
        <end position="165"/>
    </location>
</feature>
<organism evidence="2 3">
    <name type="scientific">Glonium stellatum</name>
    <dbReference type="NCBI Taxonomy" id="574774"/>
    <lineage>
        <taxon>Eukaryota</taxon>
        <taxon>Fungi</taxon>
        <taxon>Dikarya</taxon>
        <taxon>Ascomycota</taxon>
        <taxon>Pezizomycotina</taxon>
        <taxon>Dothideomycetes</taxon>
        <taxon>Pleosporomycetidae</taxon>
        <taxon>Gloniales</taxon>
        <taxon>Gloniaceae</taxon>
        <taxon>Glonium</taxon>
    </lineage>
</organism>
<evidence type="ECO:0000256" key="1">
    <source>
        <dbReference type="SAM" id="MobiDB-lite"/>
    </source>
</evidence>
<evidence type="ECO:0000313" key="3">
    <source>
        <dbReference type="Proteomes" id="UP000250140"/>
    </source>
</evidence>
<dbReference type="EMBL" id="KV749993">
    <property type="protein sequence ID" value="OCL06717.1"/>
    <property type="molecule type" value="Genomic_DNA"/>
</dbReference>
<feature type="compositionally biased region" description="Basic and acidic residues" evidence="1">
    <location>
        <begin position="149"/>
        <end position="165"/>
    </location>
</feature>
<sequence>MDEAPEPEVIFASVEGLLELATGVETSLRRATASGEEEETLDQHVRIVARLQGVGRELRDIVAAYMKHAESDSSGPPPLDPMLCDWIAECATRVLAVREGLMMGSGEQQGEAEGPEKDEDEDWTLVEEESKLAEDGDAVESLADSMVDVPKERSEKDQSRESLQDQFSELREHIEHIEGFLPILRAYVIPPYASYIKGKISRIVSPAQ</sequence>
<protein>
    <submittedName>
        <fullName evidence="2">Uncharacterized protein</fullName>
    </submittedName>
</protein>
<evidence type="ECO:0000313" key="2">
    <source>
        <dbReference type="EMBL" id="OCL06717.1"/>
    </source>
</evidence>
<proteinExistence type="predicted"/>
<gene>
    <name evidence="2" type="ORF">AOQ84DRAFT_72127</name>
</gene>
<accession>A0A8E2EXG7</accession>
<keyword evidence="3" id="KW-1185">Reference proteome</keyword>
<dbReference type="OrthoDB" id="5396849at2759"/>
<feature type="region of interest" description="Disordered" evidence="1">
    <location>
        <begin position="104"/>
        <end position="123"/>
    </location>
</feature>
<dbReference type="AlphaFoldDB" id="A0A8E2EXG7"/>